<protein>
    <submittedName>
        <fullName evidence="1">Uncharacterized protein</fullName>
    </submittedName>
</protein>
<sequence length="355" mass="41154">MDCVDIMKELIQRLEDLKLLTTDDQLHKAGQIWDRLLDLLLELKQHNCMHRLQSIELQDIITKYLEYNRPSLQIKVMEFTAVFLSIVYYYDQFKVSQRLSNQIAMKSCTELYTYKRWSQEDQFDIKPMVEIIVHEPDQQVLELAIDLFLEVCSEVDDENFGIVVSRLISRLESSSGSVAVGFIKNLETMFWNIHRHDPVKAVECGVIPAIVNTLRSVDQEVIGQSIDTIENFCDYADCEAIATELIRSGLIQMFSDLCVRYSNDFALKMRMIWIAGRFASKMHDFPVSLVRSLVFEQLTMSVYDVNMGDSLRLFDYVSDMIQKSTNKDEMIKVFREYGIDIYTTTIVTTTAISTV</sequence>
<keyword evidence="2" id="KW-1185">Reference proteome</keyword>
<accession>F4P8C0</accession>
<name>F4P8C0_BATDJ</name>
<dbReference type="Gene3D" id="1.25.10.10">
    <property type="entry name" value="Leucine-rich Repeat Variant"/>
    <property type="match status" value="1"/>
</dbReference>
<evidence type="ECO:0000313" key="1">
    <source>
        <dbReference type="EMBL" id="EGF78780.1"/>
    </source>
</evidence>
<dbReference type="SUPFAM" id="SSF48371">
    <property type="entry name" value="ARM repeat"/>
    <property type="match status" value="1"/>
</dbReference>
<dbReference type="InterPro" id="IPR016024">
    <property type="entry name" value="ARM-type_fold"/>
</dbReference>
<dbReference type="EMBL" id="GL882888">
    <property type="protein sequence ID" value="EGF78780.1"/>
    <property type="molecule type" value="Genomic_DNA"/>
</dbReference>
<dbReference type="RefSeq" id="XP_006680749.1">
    <property type="nucleotide sequence ID" value="XM_006680686.1"/>
</dbReference>
<dbReference type="InterPro" id="IPR011989">
    <property type="entry name" value="ARM-like"/>
</dbReference>
<dbReference type="AlphaFoldDB" id="F4P8C0"/>
<organism evidence="1 2">
    <name type="scientific">Batrachochytrium dendrobatidis (strain JAM81 / FGSC 10211)</name>
    <name type="common">Frog chytrid fungus</name>
    <dbReference type="NCBI Taxonomy" id="684364"/>
    <lineage>
        <taxon>Eukaryota</taxon>
        <taxon>Fungi</taxon>
        <taxon>Fungi incertae sedis</taxon>
        <taxon>Chytridiomycota</taxon>
        <taxon>Chytridiomycota incertae sedis</taxon>
        <taxon>Chytridiomycetes</taxon>
        <taxon>Rhizophydiales</taxon>
        <taxon>Rhizophydiales incertae sedis</taxon>
        <taxon>Batrachochytrium</taxon>
    </lineage>
</organism>
<gene>
    <name evidence="1" type="ORF">BATDEDRAFT_26738</name>
</gene>
<dbReference type="Proteomes" id="UP000007241">
    <property type="component" value="Unassembled WGS sequence"/>
</dbReference>
<evidence type="ECO:0000313" key="2">
    <source>
        <dbReference type="Proteomes" id="UP000007241"/>
    </source>
</evidence>
<dbReference type="GeneID" id="18239114"/>
<dbReference type="HOGENOM" id="CLU_084242_0_0_1"/>
<dbReference type="InParanoid" id="F4P8C0"/>
<reference evidence="1 2" key="1">
    <citation type="submission" date="2009-12" db="EMBL/GenBank/DDBJ databases">
        <title>The draft genome of Batrachochytrium dendrobatidis.</title>
        <authorList>
            <consortium name="US DOE Joint Genome Institute (JGI-PGF)"/>
            <person name="Kuo A."/>
            <person name="Salamov A."/>
            <person name="Schmutz J."/>
            <person name="Lucas S."/>
            <person name="Pitluck S."/>
            <person name="Rosenblum E."/>
            <person name="Stajich J."/>
            <person name="Eisen M."/>
            <person name="Grigoriev I.V."/>
        </authorList>
    </citation>
    <scope>NUCLEOTIDE SEQUENCE [LARGE SCALE GENOMIC DNA]</scope>
    <source>
        <strain evidence="2">JAM81 / FGSC 10211</strain>
    </source>
</reference>
<proteinExistence type="predicted"/>